<dbReference type="GeneID" id="93434836"/>
<dbReference type="GO" id="GO:0004058">
    <property type="term" value="F:aromatic-L-amino-acid decarboxylase activity"/>
    <property type="evidence" value="ECO:0007669"/>
    <property type="project" value="UniProtKB-ARBA"/>
</dbReference>
<dbReference type="InterPro" id="IPR015421">
    <property type="entry name" value="PyrdxlP-dep_Trfase_major"/>
</dbReference>
<dbReference type="InterPro" id="IPR002129">
    <property type="entry name" value="PyrdxlP-dep_de-COase"/>
</dbReference>
<dbReference type="Pfam" id="PF00282">
    <property type="entry name" value="Pyridoxal_deC"/>
    <property type="match status" value="1"/>
</dbReference>
<comment type="cofactor">
    <cofactor evidence="1 6 7">
        <name>pyridoxal 5'-phosphate</name>
        <dbReference type="ChEBI" id="CHEBI:597326"/>
    </cofactor>
</comment>
<dbReference type="Proteomes" id="UP000218067">
    <property type="component" value="Chromosome"/>
</dbReference>
<dbReference type="Gene3D" id="3.40.640.10">
    <property type="entry name" value="Type I PLP-dependent aspartate aminotransferase-like (Major domain)"/>
    <property type="match status" value="1"/>
</dbReference>
<proteinExistence type="inferred from homology"/>
<evidence type="ECO:0000256" key="6">
    <source>
        <dbReference type="PIRSR" id="PIRSR602129-50"/>
    </source>
</evidence>
<dbReference type="PANTHER" id="PTHR45677">
    <property type="entry name" value="GLUTAMATE DECARBOXYLASE-RELATED"/>
    <property type="match status" value="1"/>
</dbReference>
<accession>A0A1B4XXM1</accession>
<dbReference type="InterPro" id="IPR015424">
    <property type="entry name" value="PyrdxlP-dep_Trfase"/>
</dbReference>
<name>A0A1B4XXM1_MYCUL</name>
<dbReference type="InterPro" id="IPR015422">
    <property type="entry name" value="PyrdxlP-dep_Trfase_small"/>
</dbReference>
<sequence>MSRDVSDFAGEFVSGSGTAAYRDAITLASGLVANALEAADAPGLVDGYSLLKELADKPRLDTVAGVGLPAALEEAVGLMAGHSAVVTHPAYLAHLHCPPTVASLSAEVLISAFNQSLDSFDQAPAATAIEQRVVEHLCARIGYGTDADGTFTSGGTQSNLHALLMARDVFAQRTLGLDVGTAGLPAAARSWRLLCTRQAHFSARQALRILGLGADAVIEVPTDDAGRLCVEALAGCIAESQARGTPVFGLFLTAGTTDYGAIDPLEPAIKIARQHGVWAHVDACVGGCLAFSAQHRHLLRGIELADSVAVDFHKLLFQAISCSVLLVRDAESFRVSAGHADYLNPADDVEHDVVNLVGKSLQTTRRFDALKIFLTLRALGERRIGAMIDATCAAAAAAGRAVSDHPHLTLCAPVAVNTVVLRWRHPELTEQKCDAVNSAIRSSLARCGLALVGRSRAAGHQAIKLTFVNPLITADLATGVIADVSRRGNEIAGLPDDLAAQA</sequence>
<gene>
    <name evidence="8" type="ORF">SHTP_0154</name>
</gene>
<dbReference type="SUPFAM" id="SSF53383">
    <property type="entry name" value="PLP-dependent transferases"/>
    <property type="match status" value="1"/>
</dbReference>
<dbReference type="PANTHER" id="PTHR45677:SF8">
    <property type="entry name" value="CYSTEINE SULFINIC ACID DECARBOXYLASE"/>
    <property type="match status" value="1"/>
</dbReference>
<keyword evidence="3" id="KW-0210">Decarboxylase</keyword>
<evidence type="ECO:0000256" key="4">
    <source>
        <dbReference type="ARBA" id="ARBA00022898"/>
    </source>
</evidence>
<keyword evidence="5 7" id="KW-0456">Lyase</keyword>
<dbReference type="InterPro" id="IPR021115">
    <property type="entry name" value="Pyridoxal-P_BS"/>
</dbReference>
<keyword evidence="4 6" id="KW-0663">Pyridoxal phosphate</keyword>
<dbReference type="GO" id="GO:0019752">
    <property type="term" value="P:carboxylic acid metabolic process"/>
    <property type="evidence" value="ECO:0007669"/>
    <property type="project" value="InterPro"/>
</dbReference>
<evidence type="ECO:0000256" key="7">
    <source>
        <dbReference type="RuleBase" id="RU000382"/>
    </source>
</evidence>
<organism evidence="8 9">
    <name type="scientific">Mycobacterium ulcerans subsp. shinshuense</name>
    <dbReference type="NCBI Taxonomy" id="1124626"/>
    <lineage>
        <taxon>Bacteria</taxon>
        <taxon>Bacillati</taxon>
        <taxon>Actinomycetota</taxon>
        <taxon>Actinomycetes</taxon>
        <taxon>Mycobacteriales</taxon>
        <taxon>Mycobacteriaceae</taxon>
        <taxon>Mycobacterium</taxon>
        <taxon>Mycobacterium ulcerans group</taxon>
    </lineage>
</organism>
<protein>
    <submittedName>
        <fullName evidence="8">Glutamate decarboxylase</fullName>
    </submittedName>
</protein>
<dbReference type="GO" id="GO:0030170">
    <property type="term" value="F:pyridoxal phosphate binding"/>
    <property type="evidence" value="ECO:0007669"/>
    <property type="project" value="InterPro"/>
</dbReference>
<evidence type="ECO:0000256" key="1">
    <source>
        <dbReference type="ARBA" id="ARBA00001933"/>
    </source>
</evidence>
<evidence type="ECO:0000256" key="5">
    <source>
        <dbReference type="ARBA" id="ARBA00023239"/>
    </source>
</evidence>
<dbReference type="GO" id="GO:0005737">
    <property type="term" value="C:cytoplasm"/>
    <property type="evidence" value="ECO:0007669"/>
    <property type="project" value="TreeGrafter"/>
</dbReference>
<evidence type="ECO:0000256" key="3">
    <source>
        <dbReference type="ARBA" id="ARBA00022793"/>
    </source>
</evidence>
<dbReference type="AlphaFoldDB" id="A0A1B4XXM1"/>
<comment type="similarity">
    <text evidence="2 7">Belongs to the group II decarboxylase family.</text>
</comment>
<evidence type="ECO:0000313" key="9">
    <source>
        <dbReference type="Proteomes" id="UP000218067"/>
    </source>
</evidence>
<dbReference type="Gene3D" id="3.90.1150.10">
    <property type="entry name" value="Aspartate Aminotransferase, domain 1"/>
    <property type="match status" value="1"/>
</dbReference>
<feature type="modified residue" description="N6-(pyridoxal phosphate)lysine" evidence="6">
    <location>
        <position position="314"/>
    </location>
</feature>
<dbReference type="EMBL" id="AP017624">
    <property type="protein sequence ID" value="BAV39557.1"/>
    <property type="molecule type" value="Genomic_DNA"/>
</dbReference>
<reference evidence="8 9" key="1">
    <citation type="submission" date="2016-08" db="EMBL/GenBank/DDBJ databases">
        <title>Complete genome sequence of Mycobacterium shinshuense, a subspecies of M. ulcerans.</title>
        <authorList>
            <person name="Yoshida M."/>
            <person name="Ogura Y."/>
            <person name="Hayashi T."/>
            <person name="Hoshino Y."/>
        </authorList>
    </citation>
    <scope>NUCLEOTIDE SEQUENCE [LARGE SCALE GENOMIC DNA]</scope>
    <source>
        <strain evidence="9">ATCC 33728</strain>
    </source>
</reference>
<dbReference type="RefSeq" id="WP_096369495.1">
    <property type="nucleotide sequence ID" value="NZ_AP017624.1"/>
</dbReference>
<evidence type="ECO:0000256" key="2">
    <source>
        <dbReference type="ARBA" id="ARBA00009533"/>
    </source>
</evidence>
<dbReference type="PROSITE" id="PS00392">
    <property type="entry name" value="DDC_GAD_HDC_YDC"/>
    <property type="match status" value="1"/>
</dbReference>
<evidence type="ECO:0000313" key="8">
    <source>
        <dbReference type="EMBL" id="BAV39557.1"/>
    </source>
</evidence>